<dbReference type="CDD" id="cd00077">
    <property type="entry name" value="HDc"/>
    <property type="match status" value="1"/>
</dbReference>
<accession>A0A0S4L6S7</accession>
<proteinExistence type="predicted"/>
<sequence>MARSAPSRLQTPEISRSLVKAFMALYDYPHPLDRDRIIRGYDRPHAVRTAKMCVAVAVRLGHPADRVRLYHVACLLHDLGRAGLDRRLFGTIWSWAKQRGIPTRPREWRAVHPTTRYGRETEAFVSRYRKDLAAAGVILDPWAIEQVEMRLGYARRLARRLRAVKPTFAKLGVSWQPWMQQVMLYYYYPERLAKARSWVKQLAEVLVACEQFEAYSNQRRGRDYYARSKESLAEAFAYLGKLKQEGILSGEVLEAVRGLTAEGAFDSILEAARGEPLTRHERRYLRNLTV</sequence>
<dbReference type="OrthoDB" id="9778739at2"/>
<protein>
    <recommendedName>
        <fullName evidence="3">HD domain-containing protein</fullName>
    </recommendedName>
</protein>
<dbReference type="InterPro" id="IPR003607">
    <property type="entry name" value="HD/PDEase_dom"/>
</dbReference>
<gene>
    <name evidence="1" type="ORF">COMA1_10177</name>
</gene>
<keyword evidence="2" id="KW-1185">Reference proteome</keyword>
<evidence type="ECO:0000313" key="1">
    <source>
        <dbReference type="EMBL" id="CUS31595.1"/>
    </source>
</evidence>
<reference evidence="1 2" key="1">
    <citation type="submission" date="2015-10" db="EMBL/GenBank/DDBJ databases">
        <authorList>
            <person name="Gilbert D.G."/>
        </authorList>
    </citation>
    <scope>NUCLEOTIDE SEQUENCE [LARGE SCALE GENOMIC DNA]</scope>
    <source>
        <strain evidence="1">COMA1</strain>
    </source>
</reference>
<evidence type="ECO:0008006" key="3">
    <source>
        <dbReference type="Google" id="ProtNLM"/>
    </source>
</evidence>
<dbReference type="STRING" id="1742972.COMA1_10177"/>
<dbReference type="Gene3D" id="1.10.3210.10">
    <property type="entry name" value="Hypothetical protein af1432"/>
    <property type="match status" value="1"/>
</dbReference>
<dbReference type="AlphaFoldDB" id="A0A0S4L6S7"/>
<dbReference type="RefSeq" id="WP_090742428.1">
    <property type="nucleotide sequence ID" value="NZ_CZQA01000001.1"/>
</dbReference>
<dbReference type="SUPFAM" id="SSF109604">
    <property type="entry name" value="HD-domain/PDEase-like"/>
    <property type="match status" value="1"/>
</dbReference>
<dbReference type="Proteomes" id="UP000199032">
    <property type="component" value="Unassembled WGS sequence"/>
</dbReference>
<name>A0A0S4L6S7_9BACT</name>
<evidence type="ECO:0000313" key="2">
    <source>
        <dbReference type="Proteomes" id="UP000199032"/>
    </source>
</evidence>
<dbReference type="EMBL" id="CZQA01000001">
    <property type="protein sequence ID" value="CUS31595.1"/>
    <property type="molecule type" value="Genomic_DNA"/>
</dbReference>
<organism evidence="1 2">
    <name type="scientific">Candidatus Nitrospira nitrosa</name>
    <dbReference type="NCBI Taxonomy" id="1742972"/>
    <lineage>
        <taxon>Bacteria</taxon>
        <taxon>Pseudomonadati</taxon>
        <taxon>Nitrospirota</taxon>
        <taxon>Nitrospiria</taxon>
        <taxon>Nitrospirales</taxon>
        <taxon>Nitrospiraceae</taxon>
        <taxon>Nitrospira</taxon>
    </lineage>
</organism>